<accession>U2EPT5</accession>
<evidence type="ECO:0000313" key="2">
    <source>
        <dbReference type="EMBL" id="ERJ26041.1"/>
    </source>
</evidence>
<organism evidence="2 3">
    <name type="scientific">Campylobacter concisus UNSWCS</name>
    <dbReference type="NCBI Taxonomy" id="1242968"/>
    <lineage>
        <taxon>Bacteria</taxon>
        <taxon>Pseudomonadati</taxon>
        <taxon>Campylobacterota</taxon>
        <taxon>Epsilonproteobacteria</taxon>
        <taxon>Campylobacterales</taxon>
        <taxon>Campylobacteraceae</taxon>
        <taxon>Campylobacter</taxon>
    </lineage>
</organism>
<sequence>MKYYIDENKEVYAYDDNEKPQQDGLTQIDKSKLDEILGRGEDEQALQLAELETDIKECEDDIRHALIIGNDKVLENLRSEYKELIAQREELRK</sequence>
<comment type="caution">
    <text evidence="2">The sequence shown here is derived from an EMBL/GenBank/DDBJ whole genome shotgun (WGS) entry which is preliminary data.</text>
</comment>
<dbReference type="RefSeq" id="WP_021088330.1">
    <property type="nucleotide sequence ID" value="NZ_ANNG01000046.1"/>
</dbReference>
<proteinExistence type="predicted"/>
<reference evidence="2 3" key="1">
    <citation type="journal article" date="2013" name="BMC Genomics">
        <title>Comparative genomics of Campylobacter concisus isolates reveals genetic diversity and provides insights into disease association.</title>
        <authorList>
            <person name="Deshpande N.P."/>
            <person name="Kaakoush N.O."/>
            <person name="Wilkins M.R."/>
            <person name="Mitchell H.M."/>
        </authorList>
    </citation>
    <scope>NUCLEOTIDE SEQUENCE [LARGE SCALE GENOMIC DNA]</scope>
    <source>
        <strain evidence="2 3">UNSWCS</strain>
    </source>
</reference>
<keyword evidence="1" id="KW-0175">Coiled coil</keyword>
<gene>
    <name evidence="2" type="ORF">UNSWCS_2091</name>
</gene>
<dbReference type="PATRIC" id="fig|1242968.3.peg.1939"/>
<protein>
    <submittedName>
        <fullName evidence="2">Uncharacterized protein</fullName>
    </submittedName>
</protein>
<dbReference type="AlphaFoldDB" id="U2EPT5"/>
<evidence type="ECO:0000256" key="1">
    <source>
        <dbReference type="SAM" id="Coils"/>
    </source>
</evidence>
<dbReference type="Proteomes" id="UP000016620">
    <property type="component" value="Unassembled WGS sequence"/>
</dbReference>
<dbReference type="EMBL" id="ANNG01000046">
    <property type="protein sequence ID" value="ERJ26041.1"/>
    <property type="molecule type" value="Genomic_DNA"/>
</dbReference>
<feature type="coiled-coil region" evidence="1">
    <location>
        <begin position="41"/>
        <end position="68"/>
    </location>
</feature>
<evidence type="ECO:0000313" key="3">
    <source>
        <dbReference type="Proteomes" id="UP000016620"/>
    </source>
</evidence>
<name>U2EPT5_9BACT</name>